<evidence type="ECO:0000313" key="1">
    <source>
        <dbReference type="EMBL" id="KAK0460277.1"/>
    </source>
</evidence>
<dbReference type="RefSeq" id="XP_060332403.1">
    <property type="nucleotide sequence ID" value="XM_060480192.1"/>
</dbReference>
<proteinExistence type="predicted"/>
<protein>
    <submittedName>
        <fullName evidence="1">Uncharacterized protein</fullName>
    </submittedName>
</protein>
<dbReference type="GeneID" id="85363740"/>
<keyword evidence="2" id="KW-1185">Reference proteome</keyword>
<reference evidence="1" key="1">
    <citation type="submission" date="2023-06" db="EMBL/GenBank/DDBJ databases">
        <authorList>
            <consortium name="Lawrence Berkeley National Laboratory"/>
            <person name="Ahrendt S."/>
            <person name="Sahu N."/>
            <person name="Indic B."/>
            <person name="Wong-Bajracharya J."/>
            <person name="Merenyi Z."/>
            <person name="Ke H.-M."/>
            <person name="Monk M."/>
            <person name="Kocsube S."/>
            <person name="Drula E."/>
            <person name="Lipzen A."/>
            <person name="Balint B."/>
            <person name="Henrissat B."/>
            <person name="Andreopoulos B."/>
            <person name="Martin F.M."/>
            <person name="Harder C.B."/>
            <person name="Rigling D."/>
            <person name="Ford K.L."/>
            <person name="Foster G.D."/>
            <person name="Pangilinan J."/>
            <person name="Papanicolaou A."/>
            <person name="Barry K."/>
            <person name="LaButti K."/>
            <person name="Viragh M."/>
            <person name="Koriabine M."/>
            <person name="Yan M."/>
            <person name="Riley R."/>
            <person name="Champramary S."/>
            <person name="Plett K.L."/>
            <person name="Tsai I.J."/>
            <person name="Slot J."/>
            <person name="Sipos G."/>
            <person name="Plett J."/>
            <person name="Nagy L.G."/>
            <person name="Grigoriev I.V."/>
        </authorList>
    </citation>
    <scope>NUCLEOTIDE SEQUENCE</scope>
    <source>
        <strain evidence="1">CCBAS 213</strain>
    </source>
</reference>
<dbReference type="EMBL" id="JAUEPS010000013">
    <property type="protein sequence ID" value="KAK0460277.1"/>
    <property type="molecule type" value="Genomic_DNA"/>
</dbReference>
<evidence type="ECO:0000313" key="2">
    <source>
        <dbReference type="Proteomes" id="UP001175211"/>
    </source>
</evidence>
<accession>A0AA39N714</accession>
<sequence>MLDIFDKISARDGDCGCSVGENCFSEPITNIGDYQPSVRGLKRSQSKISVECLPSPHQYDIIGKEKSCSKDQHASQPMEQANPLVKHTLARTREFTNIFKFSRTWAWRSVTETTWKTNTAPKKGNGDQGDNESPMGAVYSKRWIWIQRTFKYEEVPEYCSGTISVLVKIIRIRQVAVAFIERLAIYPRCLPLCSDTEFLVILYLYGERNPHIQIFGNWVNLIQESSRLSRTKDAV</sequence>
<gene>
    <name evidence="1" type="ORF">EV420DRAFT_1747189</name>
</gene>
<organism evidence="1 2">
    <name type="scientific">Armillaria tabescens</name>
    <name type="common">Ringless honey mushroom</name>
    <name type="synonym">Agaricus tabescens</name>
    <dbReference type="NCBI Taxonomy" id="1929756"/>
    <lineage>
        <taxon>Eukaryota</taxon>
        <taxon>Fungi</taxon>
        <taxon>Dikarya</taxon>
        <taxon>Basidiomycota</taxon>
        <taxon>Agaricomycotina</taxon>
        <taxon>Agaricomycetes</taxon>
        <taxon>Agaricomycetidae</taxon>
        <taxon>Agaricales</taxon>
        <taxon>Marasmiineae</taxon>
        <taxon>Physalacriaceae</taxon>
        <taxon>Desarmillaria</taxon>
    </lineage>
</organism>
<name>A0AA39N714_ARMTA</name>
<comment type="caution">
    <text evidence="1">The sequence shown here is derived from an EMBL/GenBank/DDBJ whole genome shotgun (WGS) entry which is preliminary data.</text>
</comment>
<dbReference type="AlphaFoldDB" id="A0AA39N714"/>
<dbReference type="Proteomes" id="UP001175211">
    <property type="component" value="Unassembled WGS sequence"/>
</dbReference>